<accession>A0A8H7CG29</accession>
<evidence type="ECO:0000256" key="1">
    <source>
        <dbReference type="SAM" id="MobiDB-lite"/>
    </source>
</evidence>
<organism evidence="2 3">
    <name type="scientific">Mycena venus</name>
    <dbReference type="NCBI Taxonomy" id="2733690"/>
    <lineage>
        <taxon>Eukaryota</taxon>
        <taxon>Fungi</taxon>
        <taxon>Dikarya</taxon>
        <taxon>Basidiomycota</taxon>
        <taxon>Agaricomycotina</taxon>
        <taxon>Agaricomycetes</taxon>
        <taxon>Agaricomycetidae</taxon>
        <taxon>Agaricales</taxon>
        <taxon>Marasmiineae</taxon>
        <taxon>Mycenaceae</taxon>
        <taxon>Mycena</taxon>
    </lineage>
</organism>
<dbReference type="PANTHER" id="PTHR46579">
    <property type="entry name" value="F5/8 TYPE C DOMAIN-CONTAINING PROTEIN-RELATED"/>
    <property type="match status" value="1"/>
</dbReference>
<evidence type="ECO:0000313" key="2">
    <source>
        <dbReference type="EMBL" id="KAF7334183.1"/>
    </source>
</evidence>
<evidence type="ECO:0000313" key="3">
    <source>
        <dbReference type="Proteomes" id="UP000620124"/>
    </source>
</evidence>
<dbReference type="AlphaFoldDB" id="A0A8H7CG29"/>
<dbReference type="PANTHER" id="PTHR46579:SF1">
    <property type="entry name" value="F5_8 TYPE C DOMAIN-CONTAINING PROTEIN"/>
    <property type="match status" value="1"/>
</dbReference>
<feature type="compositionally biased region" description="Basic and acidic residues" evidence="1">
    <location>
        <begin position="8"/>
        <end position="20"/>
    </location>
</feature>
<name>A0A8H7CG29_9AGAR</name>
<sequence>MVWEELLPESKKDHKQAEKDYPKVLQAWKQKVREAEQAGKPLPAKPKQPVARMQEGEDLNFLRFSTFLRMIIGMTISKTPQARRRIKQLPQDFLLEFLQLCEADSCKPNLHWAIHVPEQIRDFGPLHGFWAFLPERLNKVLKNTNSNNWTGGRLEVSMMREFQWVVVMHTVLDKLKISHGISAVEQRAISFLLGEKNAATIGTAQDAARSRKEGLSESPILAYISWMQESRRTPLNGDRFPWSTNFPELGIESWVARGTVTHMIPKMWMTVALDRFPEHDMNGDLEEGFIL</sequence>
<dbReference type="OrthoDB" id="3239894at2759"/>
<protein>
    <submittedName>
        <fullName evidence="2">Uncharacterized protein</fullName>
    </submittedName>
</protein>
<dbReference type="EMBL" id="JACAZI010000027">
    <property type="protein sequence ID" value="KAF7334183.1"/>
    <property type="molecule type" value="Genomic_DNA"/>
</dbReference>
<reference evidence="2" key="1">
    <citation type="submission" date="2020-05" db="EMBL/GenBank/DDBJ databases">
        <title>Mycena genomes resolve the evolution of fungal bioluminescence.</title>
        <authorList>
            <person name="Tsai I.J."/>
        </authorList>
    </citation>
    <scope>NUCLEOTIDE SEQUENCE</scope>
    <source>
        <strain evidence="2">CCC161011</strain>
    </source>
</reference>
<gene>
    <name evidence="2" type="ORF">MVEN_02324500</name>
</gene>
<keyword evidence="3" id="KW-1185">Reference proteome</keyword>
<feature type="region of interest" description="Disordered" evidence="1">
    <location>
        <begin position="1"/>
        <end position="20"/>
    </location>
</feature>
<proteinExistence type="predicted"/>
<dbReference type="Proteomes" id="UP000620124">
    <property type="component" value="Unassembled WGS sequence"/>
</dbReference>
<comment type="caution">
    <text evidence="2">The sequence shown here is derived from an EMBL/GenBank/DDBJ whole genome shotgun (WGS) entry which is preliminary data.</text>
</comment>